<keyword evidence="6" id="KW-1185">Reference proteome</keyword>
<evidence type="ECO:0000259" key="4">
    <source>
        <dbReference type="Pfam" id="PF12972"/>
    </source>
</evidence>
<dbReference type="Pfam" id="PF05089">
    <property type="entry name" value="NAGLU"/>
    <property type="match status" value="1"/>
</dbReference>
<dbReference type="EMBL" id="CADEBC010000556">
    <property type="protein sequence ID" value="CAB3252605.1"/>
    <property type="molecule type" value="Genomic_DNA"/>
</dbReference>
<keyword evidence="1" id="KW-0378">Hydrolase</keyword>
<dbReference type="PANTHER" id="PTHR12872">
    <property type="entry name" value="ALPHA-N-ACETYLGLUCOSAMINIDASE"/>
    <property type="match status" value="1"/>
</dbReference>
<dbReference type="InterPro" id="IPR024240">
    <property type="entry name" value="NAGLU_N"/>
</dbReference>
<evidence type="ECO:0008006" key="7">
    <source>
        <dbReference type="Google" id="ProtNLM"/>
    </source>
</evidence>
<evidence type="ECO:0000259" key="3">
    <source>
        <dbReference type="Pfam" id="PF12971"/>
    </source>
</evidence>
<evidence type="ECO:0000259" key="2">
    <source>
        <dbReference type="Pfam" id="PF05089"/>
    </source>
</evidence>
<gene>
    <name evidence="5" type="ORF">APLA_LOCUS13612</name>
</gene>
<dbReference type="InterPro" id="IPR007781">
    <property type="entry name" value="NAGLU"/>
</dbReference>
<dbReference type="Pfam" id="PF12972">
    <property type="entry name" value="NAGLU_C"/>
    <property type="match status" value="1"/>
</dbReference>
<dbReference type="GO" id="GO:0016787">
    <property type="term" value="F:hydrolase activity"/>
    <property type="evidence" value="ECO:0007669"/>
    <property type="project" value="UniProtKB-KW"/>
</dbReference>
<comment type="caution">
    <text evidence="5">The sequence shown here is derived from an EMBL/GenBank/DDBJ whole genome shotgun (WGS) entry which is preliminary data.</text>
</comment>
<organism evidence="5 6">
    <name type="scientific">Arctia plantaginis</name>
    <name type="common">Wood tiger moth</name>
    <name type="synonym">Phalaena plantaginis</name>
    <dbReference type="NCBI Taxonomy" id="874455"/>
    <lineage>
        <taxon>Eukaryota</taxon>
        <taxon>Metazoa</taxon>
        <taxon>Ecdysozoa</taxon>
        <taxon>Arthropoda</taxon>
        <taxon>Hexapoda</taxon>
        <taxon>Insecta</taxon>
        <taxon>Pterygota</taxon>
        <taxon>Neoptera</taxon>
        <taxon>Endopterygota</taxon>
        <taxon>Lepidoptera</taxon>
        <taxon>Glossata</taxon>
        <taxon>Ditrysia</taxon>
        <taxon>Noctuoidea</taxon>
        <taxon>Erebidae</taxon>
        <taxon>Arctiinae</taxon>
        <taxon>Arctia</taxon>
    </lineage>
</organism>
<dbReference type="AlphaFoldDB" id="A0A8S1B013"/>
<evidence type="ECO:0000313" key="6">
    <source>
        <dbReference type="Proteomes" id="UP000494106"/>
    </source>
</evidence>
<feature type="domain" description="Alpha-N-acetylglucosaminidase N-terminal" evidence="3">
    <location>
        <begin position="89"/>
        <end position="153"/>
    </location>
</feature>
<sequence length="814" mass="93438">MNIELTKLYFEPLHTQQVLYGSSSLLCAQCKYDGVAMWRSLTIVLLLGVFTSAINLNYLDPTKLQTLTSSETQKSAALNIIQKYLPDVIVEVDLLWFKDNKDTFSLNTLENKLHIRASSGVAAVWGFNYYLKKYCKSQIEWQTENVRIPPVLPSINETVVANDRFRYYQNVCTASYSFVWWNVKQWKKHVAWMALNGINLAMAPVAQEAAWASIYRQIGMTQEEIDQHLAGPAFLSWLRMGNMHGWGGPLPQSWHNLQLAIQNEVINMMLSLGMVPVLPAFNGHVPVAFSRVYPNSKFHEVVRWNGFSTEYCCGLFINPNDPLFNIVGNMFLNVIKKPGIHIYTADPFNEISISNFSTQLAQTTSNAIFSTLVESDKEAVWLLQNWMFVNNPSMWPLNRVQTFLNAVPNGRMLILDLQSEQWPQYNLYKMYFGQPFIWCMLHNFGGTLGMFGNMVTINRDVYQVRSQVNSTMIGIGLTPEGINQNYVVYDLMLESAWRKSPVADLTAWITDYAERRHGCKDTAEAWKYLLKSVYSFNGLNRIRGKYVVTRRPNFGIQPWAWYKSYDLFQAFRKLAFTNESHCSTEGFYYDVADVTRQALQYRAEQFYVNVAKDRYGNGFVFESSINRFLSVLSDLSSVLGQSKYFLASNWFAQAKSIGETLEEEYLYEMNARNQITLWGPRGEISDYACKQWAEVIRDYYIPRWKTFLSAALKAKIAGEVFNEQATRRVVTENVEIPYATTSFGITDWSLPSEPLMGQAKNLYRKWAYVADVNDLPIMTTKAKRASEFIVSDGESEDSETAIDPYVFMITTPTD</sequence>
<reference evidence="5 6" key="1">
    <citation type="submission" date="2020-04" db="EMBL/GenBank/DDBJ databases">
        <authorList>
            <person name="Wallbank WR R."/>
            <person name="Pardo Diaz C."/>
            <person name="Kozak K."/>
            <person name="Martin S."/>
            <person name="Jiggins C."/>
            <person name="Moest M."/>
            <person name="Warren A I."/>
            <person name="Byers J.R.P. K."/>
            <person name="Montejo-Kovacevich G."/>
            <person name="Yen C E."/>
        </authorList>
    </citation>
    <scope>NUCLEOTIDE SEQUENCE [LARGE SCALE GENOMIC DNA]</scope>
</reference>
<dbReference type="InterPro" id="IPR024733">
    <property type="entry name" value="NAGLU_tim-barrel"/>
</dbReference>
<evidence type="ECO:0000256" key="1">
    <source>
        <dbReference type="ARBA" id="ARBA00022801"/>
    </source>
</evidence>
<dbReference type="OrthoDB" id="64736at2759"/>
<dbReference type="Proteomes" id="UP000494106">
    <property type="component" value="Unassembled WGS sequence"/>
</dbReference>
<dbReference type="InterPro" id="IPR024732">
    <property type="entry name" value="NAGLU_C"/>
</dbReference>
<protein>
    <recommendedName>
        <fullName evidence="7">Alpha-N-acetylglucosaminidase</fullName>
    </recommendedName>
</protein>
<dbReference type="Pfam" id="PF12971">
    <property type="entry name" value="NAGLU_N"/>
    <property type="match status" value="1"/>
</dbReference>
<name>A0A8S1B013_ARCPL</name>
<feature type="domain" description="Alpha-N-acetylglucosaminidase tim-barrel" evidence="2">
    <location>
        <begin position="166"/>
        <end position="499"/>
    </location>
</feature>
<proteinExistence type="predicted"/>
<dbReference type="Gene3D" id="1.20.120.670">
    <property type="entry name" value="N-acetyl-b-d-glucoasminidase"/>
    <property type="match status" value="1"/>
</dbReference>
<feature type="domain" description="Alpha-N-acetylglucosaminidase C-terminal" evidence="4">
    <location>
        <begin position="508"/>
        <end position="740"/>
    </location>
</feature>
<dbReference type="Gene3D" id="3.20.20.80">
    <property type="entry name" value="Glycosidases"/>
    <property type="match status" value="1"/>
</dbReference>
<dbReference type="Gene3D" id="3.30.379.10">
    <property type="entry name" value="Chitobiase/beta-hexosaminidase domain 2-like"/>
    <property type="match status" value="1"/>
</dbReference>
<evidence type="ECO:0000313" key="5">
    <source>
        <dbReference type="EMBL" id="CAB3252605.1"/>
    </source>
</evidence>
<dbReference type="PANTHER" id="PTHR12872:SF1">
    <property type="entry name" value="ALPHA-N-ACETYLGLUCOSAMINIDASE"/>
    <property type="match status" value="1"/>
</dbReference>
<dbReference type="InterPro" id="IPR029018">
    <property type="entry name" value="Hex-like_dom2"/>
</dbReference>
<accession>A0A8S1B013</accession>